<gene>
    <name evidence="3" type="ORF">SAMN05421507_13411</name>
</gene>
<dbReference type="SUPFAM" id="SSF52540">
    <property type="entry name" value="P-loop containing nucleoside triphosphate hydrolases"/>
    <property type="match status" value="2"/>
</dbReference>
<dbReference type="STRING" id="641025.SAMN05421507_13411"/>
<dbReference type="Pfam" id="PF08751">
    <property type="entry name" value="TrwC"/>
    <property type="match status" value="1"/>
</dbReference>
<feature type="region of interest" description="Disordered" evidence="1">
    <location>
        <begin position="408"/>
        <end position="430"/>
    </location>
</feature>
<dbReference type="Gene3D" id="2.30.30.940">
    <property type="match status" value="1"/>
</dbReference>
<accession>A0A1H0X4Q3</accession>
<evidence type="ECO:0000256" key="1">
    <source>
        <dbReference type="SAM" id="MobiDB-lite"/>
    </source>
</evidence>
<feature type="region of interest" description="Disordered" evidence="1">
    <location>
        <begin position="1431"/>
        <end position="1475"/>
    </location>
</feature>
<feature type="domain" description="TrwC relaxase" evidence="2">
    <location>
        <begin position="35"/>
        <end position="438"/>
    </location>
</feature>
<feature type="compositionally biased region" description="Basic residues" evidence="1">
    <location>
        <begin position="1465"/>
        <end position="1475"/>
    </location>
</feature>
<sequence length="1475" mass="160182">MSWVTPIGSAPEQIDYRLWLQHGCGVGGSDGSQLEYSAGTERPLIWIGRALAELGIEAGTELTPDQHPLARALMDGLHPRTGEQLVELKRGLPVEAKVPIAQLVRMIEGVAREADVDVSEVLRHRQGRWCGTTSKRMLDMFHRARRAVAREGELAMLRADHAGQLADAAELRLDAVWEAGVYEAAAANLIKTVSVVADDGTRTEVVVDNRVIVGNRGYDITLTLPKSFSVLREFVDEETGRELDAIYTDEGAATFAWMETNTAYGMRGHHGDGSTASTIAGNGFAGWAMIHSAARPAAGRSFGDPHWHVHYTIANMTMGSDGRWSTVAAGGRDLMRHIPVAAKLLHGSVRRVLTERYGVSWRRSERTGQWEVASIPDAAIKEFSQRGADIRAMLLDLGFTEQEASRSLKRMVQQETRGAKQQPPSEAARREHYRQRALEAGLDPDGMAQLSSRPLTPEDIAACQPTVEELVVALQDANSGLTAHARRFSRIDALAAVVDALPNGGSREAVEALTDEVLQHVGFVPLVPGADETSVIGGGRKVQLGAGHMANAQLYTTRDIVAAEQVIVAAARASHDEQSPVRVSRAAAEMAASAVEAGNGFLLSTEQRRELINIVTSGRRIDALIGGPGSGKTTLMQAVRSAYETAGFVVAGASTQGVAAQNLQAASGIHSRTVAQWRWRIEHGEGLRGIDVLIVDEAGMTNDRDRAVLYRAAEVSGTKILEIFDPKQLRGVGCGSMVAVVHKMVDGGALLDNRRQTDEDERAAVAAWRDGNYVDALTSWADRDRLTVGKNNQDTTVAMLATWIDQRNGAPDAHTEMRGLLMVANTNDQVDRLNAGAQAVRRLQGELGRSRTYELRGGHTLELHENDHVLVRLNDRNTDEPDAFNGYRGVITQINDTGHLTVTWTRAAPGGFVHETRTFDPAYVTKGGLTHGYALTAHKSQGLTINATWTGDDGQERGGSVLYRADGFDNRSFLVATSRHTRAVWTFASQQDFNTRHDAHLHGETTSTFARRRRVITKMADRAKATEVNANDRPILVDLNLLADHPHPGQHARAASHHWSATDAQRDAAEELFRDVWLDHAAVEAVRGGRAFDTVARLIERMSAAEQNPRDVLLRVDPAVLVRPGVRDASRIVAAALNRAAQLANGEQADQTSRGTYETRQRERAAQLLHEAWNNHPSTDLVISGAGFGALARNLAVGDRTDTEVRNLLKAINPDELQGKENPAAFVAQRVRHSMTASASSVADQNHVTTASSTTSLELLVPTYERTLAQLQSRVLEQADTSMPARAPVNFGGVWPSWLPQPPVPTEYEGRDRAVASAASADAKRIRARMVELARDAVRRRPEWVEQLGPAPEGAAQTARYLAAVAVLAAYREQHGITASEPVGHSSAASPVAYEAARAAEQQAKWATAPPQTVPSSAGTDLVLQRATRMADASTDAHETSTVQRPLEHRVIASHPTRDVDHPRHSAHRGPRPGF</sequence>
<name>A0A1H0X4Q3_9PSEU</name>
<dbReference type="SUPFAM" id="SSF55464">
    <property type="entry name" value="Origin of replication-binding domain, RBD-like"/>
    <property type="match status" value="1"/>
</dbReference>
<dbReference type="InterPro" id="IPR027417">
    <property type="entry name" value="P-loop_NTPase"/>
</dbReference>
<protein>
    <submittedName>
        <fullName evidence="3">Conjugative relaxase domain-containing protein, TrwC/TraI family</fullName>
    </submittedName>
</protein>
<reference evidence="4" key="1">
    <citation type="submission" date="2016-10" db="EMBL/GenBank/DDBJ databases">
        <authorList>
            <person name="Varghese N."/>
            <person name="Submissions S."/>
        </authorList>
    </citation>
    <scope>NUCLEOTIDE SEQUENCE [LARGE SCALE GENOMIC DNA]</scope>
    <source>
        <strain evidence="4">CGMCC 4.6609</strain>
    </source>
</reference>
<evidence type="ECO:0000313" key="4">
    <source>
        <dbReference type="Proteomes" id="UP000199691"/>
    </source>
</evidence>
<organism evidence="3 4">
    <name type="scientific">Lentzea jiangxiensis</name>
    <dbReference type="NCBI Taxonomy" id="641025"/>
    <lineage>
        <taxon>Bacteria</taxon>
        <taxon>Bacillati</taxon>
        <taxon>Actinomycetota</taxon>
        <taxon>Actinomycetes</taxon>
        <taxon>Pseudonocardiales</taxon>
        <taxon>Pseudonocardiaceae</taxon>
        <taxon>Lentzea</taxon>
    </lineage>
</organism>
<evidence type="ECO:0000313" key="3">
    <source>
        <dbReference type="EMBL" id="SDP97809.1"/>
    </source>
</evidence>
<evidence type="ECO:0000259" key="2">
    <source>
        <dbReference type="Pfam" id="PF08751"/>
    </source>
</evidence>
<dbReference type="Pfam" id="PF13604">
    <property type="entry name" value="AAA_30"/>
    <property type="match status" value="1"/>
</dbReference>
<dbReference type="Proteomes" id="UP000199691">
    <property type="component" value="Unassembled WGS sequence"/>
</dbReference>
<dbReference type="Gene3D" id="3.40.50.300">
    <property type="entry name" value="P-loop containing nucleotide triphosphate hydrolases"/>
    <property type="match status" value="2"/>
</dbReference>
<feature type="compositionally biased region" description="Basic and acidic residues" evidence="1">
    <location>
        <begin position="1446"/>
        <end position="1464"/>
    </location>
</feature>
<dbReference type="OrthoDB" id="4524286at2"/>
<dbReference type="EMBL" id="FNIX01000034">
    <property type="protein sequence ID" value="SDP97809.1"/>
    <property type="molecule type" value="Genomic_DNA"/>
</dbReference>
<keyword evidence="4" id="KW-1185">Reference proteome</keyword>
<dbReference type="NCBIfam" id="NF041492">
    <property type="entry name" value="MobF"/>
    <property type="match status" value="1"/>
</dbReference>
<proteinExistence type="predicted"/>
<dbReference type="InterPro" id="IPR014862">
    <property type="entry name" value="TrwC"/>
</dbReference>
<dbReference type="RefSeq" id="WP_090105288.1">
    <property type="nucleotide sequence ID" value="NZ_FNIX01000034.1"/>
</dbReference>